<dbReference type="AlphaFoldDB" id="A0A1G7RB34"/>
<evidence type="ECO:0000313" key="3">
    <source>
        <dbReference type="Proteomes" id="UP000198923"/>
    </source>
</evidence>
<dbReference type="RefSeq" id="WP_093167433.1">
    <property type="nucleotide sequence ID" value="NZ_FNCN01000001.1"/>
</dbReference>
<proteinExistence type="predicted"/>
<keyword evidence="1" id="KW-0812">Transmembrane</keyword>
<dbReference type="EMBL" id="FNCN01000001">
    <property type="protein sequence ID" value="SDG07933.1"/>
    <property type="molecule type" value="Genomic_DNA"/>
</dbReference>
<keyword evidence="1" id="KW-0472">Membrane</keyword>
<accession>A0A1G7RB34</accession>
<reference evidence="2 3" key="1">
    <citation type="submission" date="2016-10" db="EMBL/GenBank/DDBJ databases">
        <authorList>
            <person name="de Groot N.N."/>
        </authorList>
    </citation>
    <scope>NUCLEOTIDE SEQUENCE [LARGE SCALE GENOMIC DNA]</scope>
    <source>
        <strain evidence="2 3">CPCC 201354</strain>
    </source>
</reference>
<organism evidence="2 3">
    <name type="scientific">Sinosporangium album</name>
    <dbReference type="NCBI Taxonomy" id="504805"/>
    <lineage>
        <taxon>Bacteria</taxon>
        <taxon>Bacillati</taxon>
        <taxon>Actinomycetota</taxon>
        <taxon>Actinomycetes</taxon>
        <taxon>Streptosporangiales</taxon>
        <taxon>Streptosporangiaceae</taxon>
        <taxon>Sinosporangium</taxon>
    </lineage>
</organism>
<keyword evidence="3" id="KW-1185">Reference proteome</keyword>
<keyword evidence="1" id="KW-1133">Transmembrane helix</keyword>
<dbReference type="Proteomes" id="UP000198923">
    <property type="component" value="Unassembled WGS sequence"/>
</dbReference>
<name>A0A1G7RB34_9ACTN</name>
<evidence type="ECO:0000313" key="2">
    <source>
        <dbReference type="EMBL" id="SDG07933.1"/>
    </source>
</evidence>
<sequence length="386" mass="41296">MTSELETRLRGALRAGAELYAESPRSWGELESRVRAVRRRRAVLTAVPVISVAASVGAVVGLITLPDDGGRDGGGVAAAPPPAAVSGPLTTLREQVALNPPAWDSVVFPHPDAKGKSVRLWLSRTPGDPGRYRLCGSQGDVYAECSVPIPLQDAGKPARRTGDNALILRAADRTIRNEEKVAWGIAEGRVTSLNVFTTAGQKIVGALKFDAKSGQTLWVVRMPLTVRGTTYVFADVTKREVARFTVDEGEFCPLGQAPISAGVSLAGGDTLYYRGRSCAELRRKGAVAAAYSWGSLREPLTAALKRPHVMRVGEGTAWYGVTSMPAARIGLISGARKSKTVRTVDDPWGEKLKIFSGHLPPGFTMRPGVIVAGYNESGREIWRTTL</sequence>
<feature type="transmembrane region" description="Helical" evidence="1">
    <location>
        <begin position="42"/>
        <end position="63"/>
    </location>
</feature>
<gene>
    <name evidence="2" type="ORF">SAMN05421505_101333</name>
</gene>
<protein>
    <submittedName>
        <fullName evidence="2">Uncharacterized protein</fullName>
    </submittedName>
</protein>
<evidence type="ECO:0000256" key="1">
    <source>
        <dbReference type="SAM" id="Phobius"/>
    </source>
</evidence>
<dbReference type="OrthoDB" id="3518078at2"/>
<dbReference type="STRING" id="504805.SAMN05421505_101333"/>